<dbReference type="CDD" id="cd07377">
    <property type="entry name" value="WHTH_GntR"/>
    <property type="match status" value="1"/>
</dbReference>
<dbReference type="Gene3D" id="1.10.10.10">
    <property type="entry name" value="Winged helix-like DNA-binding domain superfamily/Winged helix DNA-binding domain"/>
    <property type="match status" value="1"/>
</dbReference>
<dbReference type="GO" id="GO:0003700">
    <property type="term" value="F:DNA-binding transcription factor activity"/>
    <property type="evidence" value="ECO:0007669"/>
    <property type="project" value="InterPro"/>
</dbReference>
<proteinExistence type="predicted"/>
<evidence type="ECO:0000259" key="4">
    <source>
        <dbReference type="PROSITE" id="PS50949"/>
    </source>
</evidence>
<dbReference type="PROSITE" id="PS50949">
    <property type="entry name" value="HTH_GNTR"/>
    <property type="match status" value="1"/>
</dbReference>
<gene>
    <name evidence="5" type="ORF">METZ01_LOCUS140821</name>
</gene>
<dbReference type="GO" id="GO:0003677">
    <property type="term" value="F:DNA binding"/>
    <property type="evidence" value="ECO:0007669"/>
    <property type="project" value="UniProtKB-KW"/>
</dbReference>
<evidence type="ECO:0000313" key="5">
    <source>
        <dbReference type="EMBL" id="SVA87967.1"/>
    </source>
</evidence>
<keyword evidence="3" id="KW-0804">Transcription</keyword>
<dbReference type="PANTHER" id="PTHR43537">
    <property type="entry name" value="TRANSCRIPTIONAL REGULATOR, GNTR FAMILY"/>
    <property type="match status" value="1"/>
</dbReference>
<dbReference type="Pfam" id="PF00392">
    <property type="entry name" value="GntR"/>
    <property type="match status" value="1"/>
</dbReference>
<feature type="domain" description="HTH gntR-type" evidence="4">
    <location>
        <begin position="14"/>
        <end position="81"/>
    </location>
</feature>
<evidence type="ECO:0000256" key="3">
    <source>
        <dbReference type="ARBA" id="ARBA00023163"/>
    </source>
</evidence>
<dbReference type="InterPro" id="IPR036390">
    <property type="entry name" value="WH_DNA-bd_sf"/>
</dbReference>
<keyword evidence="1" id="KW-0805">Transcription regulation</keyword>
<dbReference type="PANTHER" id="PTHR43537:SF24">
    <property type="entry name" value="GLUCONATE OPERON TRANSCRIPTIONAL REPRESSOR"/>
    <property type="match status" value="1"/>
</dbReference>
<dbReference type="EMBL" id="UINC01021109">
    <property type="protein sequence ID" value="SVA87967.1"/>
    <property type="molecule type" value="Genomic_DNA"/>
</dbReference>
<dbReference type="SUPFAM" id="SSF48008">
    <property type="entry name" value="GntR ligand-binding domain-like"/>
    <property type="match status" value="1"/>
</dbReference>
<sequence>MDQMPLTKIRRQAASLRQQVLESLREAIVTGKLEPKRRLTERELTQMMSVSRTVVREALRQLEAEGLVDVIPHKGPVVRELRQDEAKDLYRIRAVLEGLAARIFVEQANRETVNRLQKAVQSVVASYEKSDTSQVLSAKTRFYDQLYNGAESETLSSMLSTLHARIWQWRSLGLTHPQRSDTRSHESIKNLKLIMNAIEKGDADTAEKIVREEANQAAAEVMRLLAYNSVDESVDIALS</sequence>
<dbReference type="SMART" id="SM00345">
    <property type="entry name" value="HTH_GNTR"/>
    <property type="match status" value="1"/>
</dbReference>
<evidence type="ECO:0000256" key="2">
    <source>
        <dbReference type="ARBA" id="ARBA00023125"/>
    </source>
</evidence>
<dbReference type="Pfam" id="PF07729">
    <property type="entry name" value="FCD"/>
    <property type="match status" value="1"/>
</dbReference>
<name>A0A381ZGU5_9ZZZZ</name>
<dbReference type="AlphaFoldDB" id="A0A381ZGU5"/>
<dbReference type="InterPro" id="IPR011711">
    <property type="entry name" value="GntR_C"/>
</dbReference>
<keyword evidence="2" id="KW-0238">DNA-binding</keyword>
<accession>A0A381ZGU5</accession>
<reference evidence="5" key="1">
    <citation type="submission" date="2018-05" db="EMBL/GenBank/DDBJ databases">
        <authorList>
            <person name="Lanie J.A."/>
            <person name="Ng W.-L."/>
            <person name="Kazmierczak K.M."/>
            <person name="Andrzejewski T.M."/>
            <person name="Davidsen T.M."/>
            <person name="Wayne K.J."/>
            <person name="Tettelin H."/>
            <person name="Glass J.I."/>
            <person name="Rusch D."/>
            <person name="Podicherti R."/>
            <person name="Tsui H.-C.T."/>
            <person name="Winkler M.E."/>
        </authorList>
    </citation>
    <scope>NUCLEOTIDE SEQUENCE</scope>
</reference>
<dbReference type="InterPro" id="IPR008920">
    <property type="entry name" value="TF_FadR/GntR_C"/>
</dbReference>
<dbReference type="PRINTS" id="PR00035">
    <property type="entry name" value="HTHGNTR"/>
</dbReference>
<dbReference type="Gene3D" id="1.20.120.530">
    <property type="entry name" value="GntR ligand-binding domain-like"/>
    <property type="match status" value="1"/>
</dbReference>
<evidence type="ECO:0000256" key="1">
    <source>
        <dbReference type="ARBA" id="ARBA00023015"/>
    </source>
</evidence>
<dbReference type="InterPro" id="IPR000524">
    <property type="entry name" value="Tscrpt_reg_HTH_GntR"/>
</dbReference>
<dbReference type="SUPFAM" id="SSF46785">
    <property type="entry name" value="Winged helix' DNA-binding domain"/>
    <property type="match status" value="1"/>
</dbReference>
<protein>
    <recommendedName>
        <fullName evidence="4">HTH gntR-type domain-containing protein</fullName>
    </recommendedName>
</protein>
<dbReference type="SMART" id="SM00895">
    <property type="entry name" value="FCD"/>
    <property type="match status" value="1"/>
</dbReference>
<dbReference type="InterPro" id="IPR036388">
    <property type="entry name" value="WH-like_DNA-bd_sf"/>
</dbReference>
<organism evidence="5">
    <name type="scientific">marine metagenome</name>
    <dbReference type="NCBI Taxonomy" id="408172"/>
    <lineage>
        <taxon>unclassified sequences</taxon>
        <taxon>metagenomes</taxon>
        <taxon>ecological metagenomes</taxon>
    </lineage>
</organism>